<dbReference type="InterPro" id="IPR000873">
    <property type="entry name" value="AMP-dep_synth/lig_dom"/>
</dbReference>
<evidence type="ECO:0000313" key="6">
    <source>
        <dbReference type="EMBL" id="KAA1380653.1"/>
    </source>
</evidence>
<dbReference type="Gene3D" id="3.40.50.12780">
    <property type="entry name" value="N-terminal domain of ligase-like"/>
    <property type="match status" value="1"/>
</dbReference>
<keyword evidence="3" id="KW-0812">Transmembrane</keyword>
<dbReference type="Proteomes" id="UP001515100">
    <property type="component" value="Unassembled WGS sequence"/>
</dbReference>
<organism evidence="6 7">
    <name type="scientific">Aeromicrobium fastidiosum</name>
    <dbReference type="NCBI Taxonomy" id="52699"/>
    <lineage>
        <taxon>Bacteria</taxon>
        <taxon>Bacillati</taxon>
        <taxon>Actinomycetota</taxon>
        <taxon>Actinomycetes</taxon>
        <taxon>Propionibacteriales</taxon>
        <taxon>Nocardioidaceae</taxon>
        <taxon>Aeromicrobium</taxon>
    </lineage>
</organism>
<dbReference type="SUPFAM" id="SSF56801">
    <property type="entry name" value="Acetyl-CoA synthetase-like"/>
    <property type="match status" value="1"/>
</dbReference>
<sequence length="526" mass="55718">MIPFAGTVIGALDAALSSRVVAPVGPRAAVGLAKGLVRHQASPAVLLAHTASRWPDRAAVIDDDGTVTARELYDRVRQLAGVLHARGIGRGSTVGLLCRNHAGFVEAAFATLWVDADLVLLNTDFAADQLADVVGREGVELIVHDSDLQRVVTRADLGIPALVTDGHGSGTVAWACDFGHPAPPSRRHTGRLVILTSGTTGTPQGSPRRSQGAGVVGPLSTMLRSIGLRSGDPVLVLPPLFHGLGLAYLVIAIALGCPVVLMRHADAAAALRAVERHRVRVMFVVPVMLHRLLDVPADQREQLDLTSLHAVPSGAAPLTPALAERFMDAFGDVLLNMYGSTEIGWSTIAGPADLRTAPGTVGRPLRGVSVRIVDDLGREVPTGEVGRIVVRSSMNAPAEALGDRQVVDGHVSTGDVGHLDAHGRLFVDGRDDDMIVSGGENVFPGEVEDLLHAHPAIRDVTVHGVPDEEYGQRLRAVVVAEPDSDLTPDDVRAHVRDHLARFKVPRDVQLIDELQRSATGKVRRGQ</sequence>
<dbReference type="Pfam" id="PF13193">
    <property type="entry name" value="AMP-binding_C"/>
    <property type="match status" value="1"/>
</dbReference>
<dbReference type="RefSeq" id="WP_129181336.1">
    <property type="nucleotide sequence ID" value="NZ_JAGIOG010000001.1"/>
</dbReference>
<evidence type="ECO:0000256" key="2">
    <source>
        <dbReference type="ARBA" id="ARBA00022598"/>
    </source>
</evidence>
<name>A0A641ATU2_9ACTN</name>
<dbReference type="EMBL" id="SDPP02000001">
    <property type="protein sequence ID" value="KAA1380653.1"/>
    <property type="molecule type" value="Genomic_DNA"/>
</dbReference>
<evidence type="ECO:0000259" key="5">
    <source>
        <dbReference type="Pfam" id="PF13193"/>
    </source>
</evidence>
<keyword evidence="3" id="KW-0472">Membrane</keyword>
<accession>A0A641ATU2</accession>
<dbReference type="InterPro" id="IPR025110">
    <property type="entry name" value="AMP-bd_C"/>
</dbReference>
<comment type="caution">
    <text evidence="6">The sequence shown here is derived from an EMBL/GenBank/DDBJ whole genome shotgun (WGS) entry which is preliminary data.</text>
</comment>
<evidence type="ECO:0000259" key="4">
    <source>
        <dbReference type="Pfam" id="PF00501"/>
    </source>
</evidence>
<feature type="transmembrane region" description="Helical" evidence="3">
    <location>
        <begin position="240"/>
        <end position="262"/>
    </location>
</feature>
<evidence type="ECO:0000256" key="3">
    <source>
        <dbReference type="SAM" id="Phobius"/>
    </source>
</evidence>
<dbReference type="InterPro" id="IPR042099">
    <property type="entry name" value="ANL_N_sf"/>
</dbReference>
<keyword evidence="7" id="KW-1185">Reference proteome</keyword>
<dbReference type="GO" id="GO:0031956">
    <property type="term" value="F:medium-chain fatty acid-CoA ligase activity"/>
    <property type="evidence" value="ECO:0007669"/>
    <property type="project" value="TreeGrafter"/>
</dbReference>
<feature type="domain" description="AMP-binding enzyme C-terminal" evidence="5">
    <location>
        <begin position="446"/>
        <end position="521"/>
    </location>
</feature>
<dbReference type="PANTHER" id="PTHR43201">
    <property type="entry name" value="ACYL-COA SYNTHETASE"/>
    <property type="match status" value="1"/>
</dbReference>
<reference evidence="6" key="1">
    <citation type="submission" date="2019-09" db="EMBL/GenBank/DDBJ databases">
        <authorList>
            <person name="Li J."/>
        </authorList>
    </citation>
    <scope>NUCLEOTIDE SEQUENCE [LARGE SCALE GENOMIC DNA]</scope>
    <source>
        <strain evidence="6">NRBC 14897</strain>
    </source>
</reference>
<gene>
    <name evidence="6" type="ORF">ESP62_005640</name>
</gene>
<keyword evidence="2" id="KW-0436">Ligase</keyword>
<dbReference type="Pfam" id="PF00501">
    <property type="entry name" value="AMP-binding"/>
    <property type="match status" value="1"/>
</dbReference>
<evidence type="ECO:0000313" key="7">
    <source>
        <dbReference type="Proteomes" id="UP001515100"/>
    </source>
</evidence>
<dbReference type="Gene3D" id="3.30.300.30">
    <property type="match status" value="1"/>
</dbReference>
<feature type="domain" description="AMP-dependent synthetase/ligase" evidence="4">
    <location>
        <begin position="48"/>
        <end position="395"/>
    </location>
</feature>
<dbReference type="InterPro" id="IPR045851">
    <property type="entry name" value="AMP-bd_C_sf"/>
</dbReference>
<dbReference type="AlphaFoldDB" id="A0A641ATU2"/>
<evidence type="ECO:0000256" key="1">
    <source>
        <dbReference type="ARBA" id="ARBA00006432"/>
    </source>
</evidence>
<keyword evidence="3" id="KW-1133">Transmembrane helix</keyword>
<dbReference type="OrthoDB" id="9803968at2"/>
<proteinExistence type="inferred from homology"/>
<comment type="similarity">
    <text evidence="1">Belongs to the ATP-dependent AMP-binding enzyme family.</text>
</comment>
<protein>
    <submittedName>
        <fullName evidence="6">AMP-binding protein</fullName>
    </submittedName>
</protein>
<dbReference type="GO" id="GO:0006631">
    <property type="term" value="P:fatty acid metabolic process"/>
    <property type="evidence" value="ECO:0007669"/>
    <property type="project" value="TreeGrafter"/>
</dbReference>
<dbReference type="PANTHER" id="PTHR43201:SF5">
    <property type="entry name" value="MEDIUM-CHAIN ACYL-COA LIGASE ACSF2, MITOCHONDRIAL"/>
    <property type="match status" value="1"/>
</dbReference>